<dbReference type="EMBL" id="JADOES010000006">
    <property type="protein sequence ID" value="MBT9314743.1"/>
    <property type="molecule type" value="Genomic_DNA"/>
</dbReference>
<evidence type="ECO:0000313" key="2">
    <source>
        <dbReference type="Proteomes" id="UP000717364"/>
    </source>
</evidence>
<reference evidence="1" key="2">
    <citation type="journal article" date="2021" name="Mar. Drugs">
        <title>Genome Reduction and Secondary Metabolism of the Marine Sponge-Associated Cyanobacterium Leptothoe.</title>
        <authorList>
            <person name="Konstantinou D."/>
            <person name="Popin R.V."/>
            <person name="Fewer D.P."/>
            <person name="Sivonen K."/>
            <person name="Gkelis S."/>
        </authorList>
    </citation>
    <scope>NUCLEOTIDE SEQUENCE</scope>
    <source>
        <strain evidence="1">TAU-MAC 1115</strain>
    </source>
</reference>
<name>A0A947GHJ7_9CYAN</name>
<keyword evidence="2" id="KW-1185">Reference proteome</keyword>
<dbReference type="PANTHER" id="PTHR32301">
    <property type="entry name" value="COUNTIN RECEPTOR CNR3-RELATED"/>
    <property type="match status" value="1"/>
</dbReference>
<dbReference type="PANTHER" id="PTHR32301:SF6">
    <property type="entry name" value="GOLVESIN-RELATED"/>
    <property type="match status" value="1"/>
</dbReference>
<dbReference type="Gene3D" id="3.40.50.300">
    <property type="entry name" value="P-loop containing nucleotide triphosphate hydrolases"/>
    <property type="match status" value="1"/>
</dbReference>
<dbReference type="InterPro" id="IPR053259">
    <property type="entry name" value="Golvesin-related_Golgi"/>
</dbReference>
<evidence type="ECO:0000313" key="1">
    <source>
        <dbReference type="EMBL" id="MBT9314743.1"/>
    </source>
</evidence>
<protein>
    <submittedName>
        <fullName evidence="1">Sulfotransferase family 2 domain-containing protein</fullName>
    </submittedName>
</protein>
<proteinExistence type="predicted"/>
<dbReference type="InterPro" id="IPR005331">
    <property type="entry name" value="Sulfotransferase"/>
</dbReference>
<dbReference type="RefSeq" id="WP_215607816.1">
    <property type="nucleotide sequence ID" value="NZ_JADOES010000006.1"/>
</dbReference>
<dbReference type="GO" id="GO:0016020">
    <property type="term" value="C:membrane"/>
    <property type="evidence" value="ECO:0007669"/>
    <property type="project" value="InterPro"/>
</dbReference>
<dbReference type="AlphaFoldDB" id="A0A947GHJ7"/>
<accession>A0A947GHJ7</accession>
<gene>
    <name evidence="1" type="ORF">IXB50_04830</name>
</gene>
<organism evidence="1 2">
    <name type="scientific">Leptothoe spongobia TAU-MAC 1115</name>
    <dbReference type="NCBI Taxonomy" id="1967444"/>
    <lineage>
        <taxon>Bacteria</taxon>
        <taxon>Bacillati</taxon>
        <taxon>Cyanobacteriota</taxon>
        <taxon>Cyanophyceae</taxon>
        <taxon>Nodosilineales</taxon>
        <taxon>Cymatolegaceae</taxon>
        <taxon>Leptothoe</taxon>
        <taxon>Leptothoe spongobia</taxon>
    </lineage>
</organism>
<reference evidence="1" key="1">
    <citation type="submission" date="2020-11" db="EMBL/GenBank/DDBJ databases">
        <authorList>
            <person name="Konstantinou D."/>
            <person name="Gkelis S."/>
            <person name="Popin R."/>
            <person name="Fewer D."/>
            <person name="Sivonen K."/>
        </authorList>
    </citation>
    <scope>NUCLEOTIDE SEQUENCE</scope>
    <source>
        <strain evidence="1">TAU-MAC 1115</strain>
    </source>
</reference>
<sequence>MRKIKLLKSKSAKPSIFFMHLPKTGGTSVDSAFQRHYGREHVKIEASESYEASKVLYDDTHKEFSYDDCFRYRESLLLYHMNLGSKYISGHIRFNQKIWENTKDTYAYVTVLRHPVKRYISNYFFNKYKEAEHCRINDELSEFLDSDRAKSWGYMYTKYFSGNPKSAITPSEELLKTAKENALKFNTVGFLEKLDDFVAECRNKYNLRLRIPHKRKNPKSSREISQANLEKINYICRFDLELYDFISQNS</sequence>
<comment type="caution">
    <text evidence="1">The sequence shown here is derived from an EMBL/GenBank/DDBJ whole genome shotgun (WGS) entry which is preliminary data.</text>
</comment>
<dbReference type="Pfam" id="PF03567">
    <property type="entry name" value="Sulfotransfer_2"/>
    <property type="match status" value="1"/>
</dbReference>
<dbReference type="Proteomes" id="UP000717364">
    <property type="component" value="Unassembled WGS sequence"/>
</dbReference>
<dbReference type="SUPFAM" id="SSF52540">
    <property type="entry name" value="P-loop containing nucleoside triphosphate hydrolases"/>
    <property type="match status" value="1"/>
</dbReference>
<dbReference type="GO" id="GO:0008146">
    <property type="term" value="F:sulfotransferase activity"/>
    <property type="evidence" value="ECO:0007669"/>
    <property type="project" value="InterPro"/>
</dbReference>
<dbReference type="InterPro" id="IPR027417">
    <property type="entry name" value="P-loop_NTPase"/>
</dbReference>